<sequence>MQNLIIELNLDSLFTDWFTVGLVLCLVLHLLFTKRKSLVNFCMFLVVVQFINWQLSPWLYGHEHAKYLWYLTWMITDIAILLYVAYRAVIKKSVTKEELAVSVFTTIAIFFYIGRYIERHFTEFSFIKGAQGYALPSVNICILLVLLTPVLKELVLISGKHLNGITIFGLRFSVSSIRSNAVLADPKGISKQKRRIL</sequence>
<feature type="transmembrane region" description="Helical" evidence="1">
    <location>
        <begin position="38"/>
        <end position="55"/>
    </location>
</feature>
<feature type="transmembrane region" description="Helical" evidence="1">
    <location>
        <begin position="133"/>
        <end position="151"/>
    </location>
</feature>
<comment type="caution">
    <text evidence="2">The sequence shown here is derived from an EMBL/GenBank/DDBJ whole genome shotgun (WGS) entry which is preliminary data.</text>
</comment>
<feature type="transmembrane region" description="Helical" evidence="1">
    <location>
        <begin position="67"/>
        <end position="86"/>
    </location>
</feature>
<keyword evidence="3" id="KW-1185">Reference proteome</keyword>
<evidence type="ECO:0000256" key="1">
    <source>
        <dbReference type="SAM" id="Phobius"/>
    </source>
</evidence>
<proteinExistence type="predicted"/>
<reference evidence="3" key="1">
    <citation type="journal article" date="2019" name="Int. J. Syst. Evol. Microbiol.">
        <title>The Global Catalogue of Microorganisms (GCM) 10K type strain sequencing project: providing services to taxonomists for standard genome sequencing and annotation.</title>
        <authorList>
            <consortium name="The Broad Institute Genomics Platform"/>
            <consortium name="The Broad Institute Genome Sequencing Center for Infectious Disease"/>
            <person name="Wu L."/>
            <person name="Ma J."/>
        </authorList>
    </citation>
    <scope>NUCLEOTIDE SEQUENCE [LARGE SCALE GENOMIC DNA]</scope>
    <source>
        <strain evidence="3">JCM 17728</strain>
    </source>
</reference>
<keyword evidence="1" id="KW-0812">Transmembrane</keyword>
<accession>A0ABP8IQ94</accession>
<dbReference type="EMBL" id="BAABFV010000002">
    <property type="protein sequence ID" value="GAA4364564.1"/>
    <property type="molecule type" value="Genomic_DNA"/>
</dbReference>
<evidence type="ECO:0000313" key="2">
    <source>
        <dbReference type="EMBL" id="GAA4364564.1"/>
    </source>
</evidence>
<dbReference type="Proteomes" id="UP001501011">
    <property type="component" value="Unassembled WGS sequence"/>
</dbReference>
<evidence type="ECO:0000313" key="3">
    <source>
        <dbReference type="Proteomes" id="UP001501011"/>
    </source>
</evidence>
<protein>
    <submittedName>
        <fullName evidence="2">Uncharacterized protein</fullName>
    </submittedName>
</protein>
<keyword evidence="1" id="KW-1133">Transmembrane helix</keyword>
<gene>
    <name evidence="2" type="ORF">GCM10023151_20940</name>
</gene>
<organism evidence="2 3">
    <name type="scientific">Kangiella marina</name>
    <dbReference type="NCBI Taxonomy" id="1079178"/>
    <lineage>
        <taxon>Bacteria</taxon>
        <taxon>Pseudomonadati</taxon>
        <taxon>Pseudomonadota</taxon>
        <taxon>Gammaproteobacteria</taxon>
        <taxon>Kangiellales</taxon>
        <taxon>Kangiellaceae</taxon>
        <taxon>Kangiella</taxon>
    </lineage>
</organism>
<feature type="transmembrane region" description="Helical" evidence="1">
    <location>
        <begin position="98"/>
        <end position="117"/>
    </location>
</feature>
<keyword evidence="1" id="KW-0472">Membrane</keyword>
<feature type="transmembrane region" description="Helical" evidence="1">
    <location>
        <begin position="12"/>
        <end position="31"/>
    </location>
</feature>
<name>A0ABP8IQ94_9GAMM</name>